<evidence type="ECO:0000259" key="2">
    <source>
        <dbReference type="Pfam" id="PF08327"/>
    </source>
</evidence>
<dbReference type="CDD" id="cd08897">
    <property type="entry name" value="SRPBCC_CalC_Aha1-like_4"/>
    <property type="match status" value="1"/>
</dbReference>
<comment type="caution">
    <text evidence="3">The sequence shown here is derived from an EMBL/GenBank/DDBJ whole genome shotgun (WGS) entry which is preliminary data.</text>
</comment>
<evidence type="ECO:0000313" key="4">
    <source>
        <dbReference type="Proteomes" id="UP000238426"/>
    </source>
</evidence>
<dbReference type="InterPro" id="IPR023393">
    <property type="entry name" value="START-like_dom_sf"/>
</dbReference>
<dbReference type="Pfam" id="PF08327">
    <property type="entry name" value="AHSA1"/>
    <property type="match status" value="1"/>
</dbReference>
<accession>A0A2T1ND40</accession>
<dbReference type="SUPFAM" id="SSF55961">
    <property type="entry name" value="Bet v1-like"/>
    <property type="match status" value="1"/>
</dbReference>
<gene>
    <name evidence="3" type="ORF">C7H52_03505</name>
</gene>
<dbReference type="Proteomes" id="UP000238426">
    <property type="component" value="Unassembled WGS sequence"/>
</dbReference>
<keyword evidence="4" id="KW-1185">Reference proteome</keyword>
<dbReference type="OrthoDB" id="384974at2"/>
<feature type="domain" description="Activator of Hsp90 ATPase homologue 1/2-like C-terminal" evidence="2">
    <location>
        <begin position="15"/>
        <end position="138"/>
    </location>
</feature>
<name>A0A2T1ND40_9FLAO</name>
<comment type="similarity">
    <text evidence="1">Belongs to the AHA1 family.</text>
</comment>
<dbReference type="RefSeq" id="WP_106462498.1">
    <property type="nucleotide sequence ID" value="NZ_PXOQ01000007.1"/>
</dbReference>
<evidence type="ECO:0000313" key="3">
    <source>
        <dbReference type="EMBL" id="PSG90358.1"/>
    </source>
</evidence>
<dbReference type="EMBL" id="PXOQ01000007">
    <property type="protein sequence ID" value="PSG90358.1"/>
    <property type="molecule type" value="Genomic_DNA"/>
</dbReference>
<dbReference type="Gene3D" id="3.30.530.20">
    <property type="match status" value="1"/>
</dbReference>
<dbReference type="AlphaFoldDB" id="A0A2T1ND40"/>
<sequence>MATSKEMITVHTTINAPVETIWNYWNKPEHIVKWNFASDTWCCPKAENDLRLGGQFTYRMEAKDASMGFDFSATYDKIVPHEFISYTLEDGRKVTISFTVEEDTVLVKESFEAEGTHTDEMQKAGWQAILENFKTYVETNS</sequence>
<dbReference type="InterPro" id="IPR013538">
    <property type="entry name" value="ASHA1/2-like_C"/>
</dbReference>
<evidence type="ECO:0000256" key="1">
    <source>
        <dbReference type="ARBA" id="ARBA00006817"/>
    </source>
</evidence>
<organism evidence="3 4">
    <name type="scientific">Aurantibacter aestuarii</name>
    <dbReference type="NCBI Taxonomy" id="1266046"/>
    <lineage>
        <taxon>Bacteria</taxon>
        <taxon>Pseudomonadati</taxon>
        <taxon>Bacteroidota</taxon>
        <taxon>Flavobacteriia</taxon>
        <taxon>Flavobacteriales</taxon>
        <taxon>Flavobacteriaceae</taxon>
        <taxon>Aurantibacter</taxon>
    </lineage>
</organism>
<protein>
    <submittedName>
        <fullName evidence="3">Polyketide cyclase</fullName>
    </submittedName>
</protein>
<proteinExistence type="inferred from homology"/>
<reference evidence="3 4" key="1">
    <citation type="submission" date="2018-03" db="EMBL/GenBank/DDBJ databases">
        <title>Mesoflavibacter sp. HG37 and Mesoflavibacter sp. HG96 sp.nov., two marine bacteria isolated from seawater of Western Pacific Ocean.</title>
        <authorList>
            <person name="Cheng H."/>
            <person name="Wu Y.-H."/>
            <person name="Guo L.-L."/>
            <person name="Xu X.-W."/>
        </authorList>
    </citation>
    <scope>NUCLEOTIDE SEQUENCE [LARGE SCALE GENOMIC DNA]</scope>
    <source>
        <strain evidence="3 4">KCTC 32269</strain>
    </source>
</reference>